<protein>
    <recommendedName>
        <fullName evidence="3">RNA helicase</fullName>
    </recommendedName>
</protein>
<evidence type="ECO:0000313" key="1">
    <source>
        <dbReference type="EMBL" id="KTB55068.1"/>
    </source>
</evidence>
<accession>A0A0W0H2N8</accession>
<sequence length="289" mass="32469">MAKNNGAAAETVALTCGLVMPISAMDGCSTEHWVEVKNIICDAVQGIEGLVFIPKLVSEQDDVGVIQKRIVQNIYTSDMVICDVSCKNANVMFELGMRLAFDKPTILIKDDKTDFSFDTGVIEHLLYPRDLRFSRIVTFKQALAEKVEATYQASIADPNHSTFLKNFGSFKVASVEQTVGTPDQVMLDMMQDLTREVARISRRVNRDLSPPGFRAGESYTGEWIDEVMHAVMKYKKSNPSATWISCRGHNEFYQYLVDNCPTITSNFKTYEKFISAVESFLDVNHQLFA</sequence>
<dbReference type="AlphaFoldDB" id="A0A0W0H2N8"/>
<comment type="caution">
    <text evidence="1">The sequence shown here is derived from an EMBL/GenBank/DDBJ whole genome shotgun (WGS) entry which is preliminary data.</text>
</comment>
<dbReference type="SUPFAM" id="SSF52309">
    <property type="entry name" value="N-(deoxy)ribosyltransferase-like"/>
    <property type="match status" value="1"/>
</dbReference>
<dbReference type="Proteomes" id="UP000053048">
    <property type="component" value="Unassembled WGS sequence"/>
</dbReference>
<name>A0A0W0H2N8_PSEVI</name>
<reference evidence="1 2" key="1">
    <citation type="submission" date="2015-09" db="EMBL/GenBank/DDBJ databases">
        <title>Genome sequence of ICMP 13104.</title>
        <authorList>
            <person name="Visnovsky S."/>
            <person name="Lu A."/>
            <person name="Panda P."/>
            <person name="Pitman A."/>
        </authorList>
    </citation>
    <scope>NUCLEOTIDE SEQUENCE [LARGE SCALE GENOMIC DNA]</scope>
    <source>
        <strain evidence="1 2">ICMP 13104</strain>
    </source>
</reference>
<evidence type="ECO:0000313" key="2">
    <source>
        <dbReference type="Proteomes" id="UP000053048"/>
    </source>
</evidence>
<evidence type="ECO:0008006" key="3">
    <source>
        <dbReference type="Google" id="ProtNLM"/>
    </source>
</evidence>
<gene>
    <name evidence="1" type="ORF">AO067_20880</name>
</gene>
<dbReference type="EMBL" id="LKEJ01000193">
    <property type="protein sequence ID" value="KTB55068.1"/>
    <property type="molecule type" value="Genomic_DNA"/>
</dbReference>
<dbReference type="Gene3D" id="3.40.50.450">
    <property type="match status" value="1"/>
</dbReference>
<organism evidence="1 2">
    <name type="scientific">Pseudomonas viridiflava ICMP 13104</name>
    <dbReference type="NCBI Taxonomy" id="1198305"/>
    <lineage>
        <taxon>Bacteria</taxon>
        <taxon>Pseudomonadati</taxon>
        <taxon>Pseudomonadota</taxon>
        <taxon>Gammaproteobacteria</taxon>
        <taxon>Pseudomonadales</taxon>
        <taxon>Pseudomonadaceae</taxon>
        <taxon>Pseudomonas</taxon>
    </lineage>
</organism>
<proteinExistence type="predicted"/>
<keyword evidence="2" id="KW-1185">Reference proteome</keyword>